<name>A0AAN1U9U0_9PROT</name>
<evidence type="ECO:0000259" key="1">
    <source>
        <dbReference type="Pfam" id="PF13403"/>
    </source>
</evidence>
<protein>
    <recommendedName>
        <fullName evidence="1">Hedgehog/Intein (Hint) domain-containing protein</fullName>
    </recommendedName>
</protein>
<reference evidence="2 3" key="2">
    <citation type="submission" date="2018-08" db="EMBL/GenBank/DDBJ databases">
        <title>Acetobacter oryzifermentans sp. nov., isolated from Korea traditional vinegar and reclassification of Acetobacter pasteurianus subsp. ascendens (Henneberg 1898) as Acetobacter ascendens comb. nov.</title>
        <authorList>
            <person name="Cho G.Y."/>
            <person name="Lee S.H."/>
        </authorList>
    </citation>
    <scope>NUCLEOTIDE SEQUENCE [LARGE SCALE GENOMIC DNA]</scope>
    <source>
        <strain evidence="2 3">SH</strain>
    </source>
</reference>
<dbReference type="Gene3D" id="2.170.16.10">
    <property type="entry name" value="Hedgehog/Intein (Hint) domain"/>
    <property type="match status" value="1"/>
</dbReference>
<sequence>MTAVPEHGSITVAPGSTDTVSLDGQGATVTIQLSEENPVNITVTGNIGYNNTNALLFEGSSSAVLAPLNSWLVYSTATNTTIISVRDNNWNTIAQITITGDIYNLTENNLSHGTYPDGSHKYSSNFNVLATLESNGEYRVVCFLVGSMIRTPDGDVAVEDIQIGDEVIAFDWRNNKNITRPVVWVGKTRAAVRPELSDDEAGWPVRILKGAIADGVPYKDMLITAEHCLFFKDSFVPVRMLVNGVSIFYDKSITSYDYYHVETEQHSVIMADGMLTESYLDTGNRSSFRQEGKIVTLRGAVKSWEGDAGAPLNVARSFVEPLYRALEWRGNSASCSHSSAAQPELTTDPDLHLVTETGAIIRPMRQNAQNYNFMLPPETKSVRIVSRASRPSDVIGPFVDDRRFMGVAVGEINLQCAKQHHAITPHLQTEKPAGWQADMGWDGVAWTTGNAELPLGDYLSNGKMGILSLTVRAAGPYIVSATQAVQSASKSA</sequence>
<dbReference type="Pfam" id="PF13403">
    <property type="entry name" value="Hint_2"/>
    <property type="match status" value="1"/>
</dbReference>
<reference evidence="2 3" key="1">
    <citation type="submission" date="2017-09" db="EMBL/GenBank/DDBJ databases">
        <authorList>
            <person name="Kim K.H."/>
            <person name="Chun B.H."/>
            <person name="Han G.S."/>
            <person name="Hyun S.G."/>
            <person name="Jeon C.O."/>
        </authorList>
    </citation>
    <scope>NUCLEOTIDE SEQUENCE [LARGE SCALE GENOMIC DNA]</scope>
    <source>
        <strain evidence="2 3">SH</strain>
    </source>
</reference>
<evidence type="ECO:0000313" key="2">
    <source>
        <dbReference type="EMBL" id="AXN01269.1"/>
    </source>
</evidence>
<dbReference type="Proteomes" id="UP000256572">
    <property type="component" value="Chromosome"/>
</dbReference>
<dbReference type="InterPro" id="IPR036844">
    <property type="entry name" value="Hint_dom_sf"/>
</dbReference>
<proteinExistence type="predicted"/>
<evidence type="ECO:0000313" key="3">
    <source>
        <dbReference type="Proteomes" id="UP000256572"/>
    </source>
</evidence>
<dbReference type="InterPro" id="IPR028992">
    <property type="entry name" value="Hedgehog/Intein_dom"/>
</dbReference>
<dbReference type="AlphaFoldDB" id="A0AAN1U9U0"/>
<accession>A0AAN1U9U0</accession>
<gene>
    <name evidence="2" type="ORF">CJF59_12505</name>
</gene>
<dbReference type="EMBL" id="CP023189">
    <property type="protein sequence ID" value="AXN01269.1"/>
    <property type="molecule type" value="Genomic_DNA"/>
</dbReference>
<organism evidence="2 3">
    <name type="scientific">Acetobacter pomorum</name>
    <dbReference type="NCBI Taxonomy" id="65959"/>
    <lineage>
        <taxon>Bacteria</taxon>
        <taxon>Pseudomonadati</taxon>
        <taxon>Pseudomonadota</taxon>
        <taxon>Alphaproteobacteria</taxon>
        <taxon>Acetobacterales</taxon>
        <taxon>Acetobacteraceae</taxon>
        <taxon>Acetobacter</taxon>
    </lineage>
</organism>
<feature type="domain" description="Hedgehog/Intein (Hint)" evidence="1">
    <location>
        <begin position="141"/>
        <end position="282"/>
    </location>
</feature>
<dbReference type="SUPFAM" id="SSF51294">
    <property type="entry name" value="Hedgehog/intein (Hint) domain"/>
    <property type="match status" value="1"/>
</dbReference>